<sequence length="139" mass="14542">MPMDEVRARYLRDRVLTATPAQRVVMLYDRLGLDLTLAESAEDEFTTGSHLGHAMAVVIELQGSLDVSAGGPAQNLSGIYAHLLTELVAARGGDRERIAGVQQIVGTLRDAWAQAADIVAGSAAQSAQSAPASAGAWVS</sequence>
<evidence type="ECO:0000256" key="1">
    <source>
        <dbReference type="ARBA" id="ARBA00004514"/>
    </source>
</evidence>
<evidence type="ECO:0000256" key="4">
    <source>
        <dbReference type="ARBA" id="ARBA00022795"/>
    </source>
</evidence>
<keyword evidence="7" id="KW-1185">Reference proteome</keyword>
<dbReference type="Pfam" id="PF02561">
    <property type="entry name" value="FliS"/>
    <property type="match status" value="1"/>
</dbReference>
<keyword evidence="6" id="KW-0969">Cilium</keyword>
<gene>
    <name evidence="6" type="ORF">M6B22_12935</name>
</gene>
<dbReference type="InterPro" id="IPR036584">
    <property type="entry name" value="FliS_sf"/>
</dbReference>
<comment type="similarity">
    <text evidence="2">Belongs to the FliS family.</text>
</comment>
<accession>A0ABY7JSB6</accession>
<comment type="subcellular location">
    <subcellularLocation>
        <location evidence="1">Cytoplasm</location>
        <location evidence="1">Cytosol</location>
    </subcellularLocation>
</comment>
<dbReference type="InterPro" id="IPR003713">
    <property type="entry name" value="FliS"/>
</dbReference>
<keyword evidence="6" id="KW-0966">Cell projection</keyword>
<dbReference type="RefSeq" id="WP_269441961.1">
    <property type="nucleotide sequence ID" value="NZ_CP097463.1"/>
</dbReference>
<evidence type="ECO:0000256" key="3">
    <source>
        <dbReference type="ARBA" id="ARBA00022490"/>
    </source>
</evidence>
<proteinExistence type="inferred from homology"/>
<dbReference type="Proteomes" id="UP001164693">
    <property type="component" value="Chromosome"/>
</dbReference>
<keyword evidence="4" id="KW-1005">Bacterial flagellum biogenesis</keyword>
<dbReference type="Gene3D" id="1.20.120.340">
    <property type="entry name" value="Flagellar protein FliS"/>
    <property type="match status" value="1"/>
</dbReference>
<evidence type="ECO:0000313" key="6">
    <source>
        <dbReference type="EMBL" id="WAX55449.1"/>
    </source>
</evidence>
<evidence type="ECO:0000256" key="2">
    <source>
        <dbReference type="ARBA" id="ARBA00008787"/>
    </source>
</evidence>
<dbReference type="PANTHER" id="PTHR34773:SF1">
    <property type="entry name" value="FLAGELLAR SECRETION CHAPERONE FLIS"/>
    <property type="match status" value="1"/>
</dbReference>
<keyword evidence="6" id="KW-0282">Flagellum</keyword>
<name>A0ABY7JSB6_9ACTN</name>
<keyword evidence="5" id="KW-0143">Chaperone</keyword>
<reference evidence="6" key="1">
    <citation type="submission" date="2022-05" db="EMBL/GenBank/DDBJ databases">
        <title>Jatrophihabitans sp. SB3-54 whole genome sequence.</title>
        <authorList>
            <person name="Suh M.K."/>
            <person name="Eom M.K."/>
            <person name="Kim J.S."/>
            <person name="Kim H.S."/>
            <person name="Do H.E."/>
            <person name="Shin Y.K."/>
            <person name="Lee J.-S."/>
        </authorList>
    </citation>
    <scope>NUCLEOTIDE SEQUENCE</scope>
    <source>
        <strain evidence="6">SB3-54</strain>
    </source>
</reference>
<organism evidence="6 7">
    <name type="scientific">Jatrophihabitans cynanchi</name>
    <dbReference type="NCBI Taxonomy" id="2944128"/>
    <lineage>
        <taxon>Bacteria</taxon>
        <taxon>Bacillati</taxon>
        <taxon>Actinomycetota</taxon>
        <taxon>Actinomycetes</taxon>
        <taxon>Jatrophihabitantales</taxon>
        <taxon>Jatrophihabitantaceae</taxon>
        <taxon>Jatrophihabitans</taxon>
    </lineage>
</organism>
<dbReference type="PANTHER" id="PTHR34773">
    <property type="entry name" value="FLAGELLAR SECRETION CHAPERONE FLIS"/>
    <property type="match status" value="1"/>
</dbReference>
<evidence type="ECO:0000313" key="7">
    <source>
        <dbReference type="Proteomes" id="UP001164693"/>
    </source>
</evidence>
<protein>
    <submittedName>
        <fullName evidence="6">Flagellar protein FliS</fullName>
    </submittedName>
</protein>
<evidence type="ECO:0000256" key="5">
    <source>
        <dbReference type="ARBA" id="ARBA00023186"/>
    </source>
</evidence>
<dbReference type="CDD" id="cd16098">
    <property type="entry name" value="FliS"/>
    <property type="match status" value="1"/>
</dbReference>
<dbReference type="SUPFAM" id="SSF101116">
    <property type="entry name" value="Flagellar export chaperone FliS"/>
    <property type="match status" value="1"/>
</dbReference>
<keyword evidence="3" id="KW-0963">Cytoplasm</keyword>
<dbReference type="EMBL" id="CP097463">
    <property type="protein sequence ID" value="WAX55449.1"/>
    <property type="molecule type" value="Genomic_DNA"/>
</dbReference>